<evidence type="ECO:0000256" key="4">
    <source>
        <dbReference type="RuleBase" id="RU003704"/>
    </source>
</evidence>
<protein>
    <recommendedName>
        <fullName evidence="5">Carbohydrate kinase PfkB domain-containing protein</fullName>
    </recommendedName>
</protein>
<keyword evidence="3 4" id="KW-0418">Kinase</keyword>
<evidence type="ECO:0000259" key="5">
    <source>
        <dbReference type="Pfam" id="PF00294"/>
    </source>
</evidence>
<comment type="similarity">
    <text evidence="1 4">Belongs to the carbohydrate kinase PfkB family.</text>
</comment>
<feature type="domain" description="Carbohydrate kinase PfkB" evidence="5">
    <location>
        <begin position="23"/>
        <end position="286"/>
    </location>
</feature>
<evidence type="ECO:0000256" key="3">
    <source>
        <dbReference type="ARBA" id="ARBA00022777"/>
    </source>
</evidence>
<evidence type="ECO:0000313" key="6">
    <source>
        <dbReference type="EMBL" id="KPJ63684.1"/>
    </source>
</evidence>
<comment type="caution">
    <text evidence="6">The sequence shown here is derived from an EMBL/GenBank/DDBJ whole genome shotgun (WGS) entry which is preliminary data.</text>
</comment>
<keyword evidence="2 4" id="KW-0808">Transferase</keyword>
<dbReference type="AlphaFoldDB" id="A0A0S7XMV2"/>
<organism evidence="6 7">
    <name type="scientific">candidate division WOR-1 bacterium DG_54_3</name>
    <dbReference type="NCBI Taxonomy" id="1703775"/>
    <lineage>
        <taxon>Bacteria</taxon>
        <taxon>Bacillati</taxon>
        <taxon>Saganbacteria</taxon>
    </lineage>
</organism>
<dbReference type="InterPro" id="IPR011611">
    <property type="entry name" value="PfkB_dom"/>
</dbReference>
<dbReference type="InterPro" id="IPR052562">
    <property type="entry name" value="Ketohexokinase-related"/>
</dbReference>
<dbReference type="EMBL" id="LIZX01000225">
    <property type="protein sequence ID" value="KPJ63684.1"/>
    <property type="molecule type" value="Genomic_DNA"/>
</dbReference>
<dbReference type="Pfam" id="PF00294">
    <property type="entry name" value="PfkB"/>
    <property type="match status" value="1"/>
</dbReference>
<name>A0A0S7XMV2_UNCSA</name>
<dbReference type="InterPro" id="IPR029056">
    <property type="entry name" value="Ribokinase-like"/>
</dbReference>
<dbReference type="Proteomes" id="UP000051861">
    <property type="component" value="Unassembled WGS sequence"/>
</dbReference>
<sequence>MQVVGLGQACLDYLGILRVYPEEDDKCELMDLHVQCGGPASTALVTLSRLGIQTSFLGSISDDPRGIEIVKGLKEEKVDSAFLKITHGYTSQFAFIAITEKGGNRTIFWHRGSVPHLRAGDVDLSPFSKAEILHVDGLMIEAAQEAARQARNRGLTVVMDAGTMREGSLELASLVDVLIASERFAEPFIGKVEAPEKALETLRQLGPKEVILTLGSKGSIGLSGEEIISQKAFPINAVDTTGAGDVYHGAYIYGLLQGWDMPECMRFASATSAIKCGEIGARKGIPHLEEIREFMTGK</sequence>
<evidence type="ECO:0000256" key="1">
    <source>
        <dbReference type="ARBA" id="ARBA00010688"/>
    </source>
</evidence>
<gene>
    <name evidence="6" type="ORF">AMJ44_14170</name>
</gene>
<proteinExistence type="inferred from homology"/>
<dbReference type="GO" id="GO:0016301">
    <property type="term" value="F:kinase activity"/>
    <property type="evidence" value="ECO:0007669"/>
    <property type="project" value="UniProtKB-KW"/>
</dbReference>
<dbReference type="InterPro" id="IPR002173">
    <property type="entry name" value="Carboh/pur_kinase_PfkB_CS"/>
</dbReference>
<dbReference type="PRINTS" id="PR00990">
    <property type="entry name" value="RIBOKINASE"/>
</dbReference>
<dbReference type="PANTHER" id="PTHR42774">
    <property type="entry name" value="PHOSPHOTRANSFERASE SYSTEM TRANSPORT PROTEIN"/>
    <property type="match status" value="1"/>
</dbReference>
<dbReference type="Gene3D" id="3.40.1190.20">
    <property type="match status" value="1"/>
</dbReference>
<accession>A0A0S7XMV2</accession>
<evidence type="ECO:0000313" key="7">
    <source>
        <dbReference type="Proteomes" id="UP000051861"/>
    </source>
</evidence>
<evidence type="ECO:0000256" key="2">
    <source>
        <dbReference type="ARBA" id="ARBA00022679"/>
    </source>
</evidence>
<dbReference type="PROSITE" id="PS00584">
    <property type="entry name" value="PFKB_KINASES_2"/>
    <property type="match status" value="1"/>
</dbReference>
<reference evidence="6 7" key="1">
    <citation type="journal article" date="2015" name="Microbiome">
        <title>Genomic resolution of linkages in carbon, nitrogen, and sulfur cycling among widespread estuary sediment bacteria.</title>
        <authorList>
            <person name="Baker B.J."/>
            <person name="Lazar C.S."/>
            <person name="Teske A.P."/>
            <person name="Dick G.J."/>
        </authorList>
    </citation>
    <scope>NUCLEOTIDE SEQUENCE [LARGE SCALE GENOMIC DNA]</scope>
    <source>
        <strain evidence="6">DG_54_3</strain>
    </source>
</reference>
<dbReference type="InterPro" id="IPR002139">
    <property type="entry name" value="Ribo/fructo_kinase"/>
</dbReference>
<dbReference type="PANTHER" id="PTHR42774:SF3">
    <property type="entry name" value="KETOHEXOKINASE"/>
    <property type="match status" value="1"/>
</dbReference>
<dbReference type="SUPFAM" id="SSF53613">
    <property type="entry name" value="Ribokinase-like"/>
    <property type="match status" value="1"/>
</dbReference>